<accession>A0ABR8N6L9</accession>
<dbReference type="EMBL" id="JACXZA010000013">
    <property type="protein sequence ID" value="MBD3922845.1"/>
    <property type="molecule type" value="Genomic_DNA"/>
</dbReference>
<sequence length="129" mass="14258">MILVTNTISIKKGHGRSVAERFKNPKGVHQMPGFVRMELFLSESEEHDELKVSTLWESKEAFEGWKNSDAFKQAHSHAGRGKPSSEGTEKAAEAPSHPHAGQHAQSEEGPIMLGAKLSMHELLFTQLAE</sequence>
<dbReference type="PANTHER" id="PTHR34474">
    <property type="entry name" value="SIGNAL TRANSDUCTION PROTEIN TRAP"/>
    <property type="match status" value="1"/>
</dbReference>
<dbReference type="PANTHER" id="PTHR34474:SF4">
    <property type="entry name" value="HEME OXYGENASE (STAPHYLOBILIN-PRODUCING) 1"/>
    <property type="match status" value="1"/>
</dbReference>
<organism evidence="3 4">
    <name type="scientific">Paenibacillus terricola</name>
    <dbReference type="NCBI Taxonomy" id="2763503"/>
    <lineage>
        <taxon>Bacteria</taxon>
        <taxon>Bacillati</taxon>
        <taxon>Bacillota</taxon>
        <taxon>Bacilli</taxon>
        <taxon>Bacillales</taxon>
        <taxon>Paenibacillaceae</taxon>
        <taxon>Paenibacillus</taxon>
    </lineage>
</organism>
<reference evidence="3 4" key="1">
    <citation type="submission" date="2020-09" db="EMBL/GenBank/DDBJ databases">
        <title>Paenibacillus sp. strain PR3 16S rRNA gene Genome sequencing and assembly.</title>
        <authorList>
            <person name="Kim J."/>
        </authorList>
    </citation>
    <scope>NUCLEOTIDE SEQUENCE [LARGE SCALE GENOMIC DNA]</scope>
    <source>
        <strain evidence="3 4">PR3</strain>
    </source>
</reference>
<evidence type="ECO:0000313" key="3">
    <source>
        <dbReference type="EMBL" id="MBD3922845.1"/>
    </source>
</evidence>
<dbReference type="PROSITE" id="PS51725">
    <property type="entry name" value="ABM"/>
    <property type="match status" value="1"/>
</dbReference>
<feature type="region of interest" description="Disordered" evidence="1">
    <location>
        <begin position="67"/>
        <end position="111"/>
    </location>
</feature>
<dbReference type="RefSeq" id="WP_191207151.1">
    <property type="nucleotide sequence ID" value="NZ_JACXZA010000013.1"/>
</dbReference>
<gene>
    <name evidence="3" type="ORF">H8B09_29325</name>
</gene>
<dbReference type="Proteomes" id="UP000609346">
    <property type="component" value="Unassembled WGS sequence"/>
</dbReference>
<keyword evidence="4" id="KW-1185">Reference proteome</keyword>
<protein>
    <submittedName>
        <fullName evidence="3">Antibiotic biosynthesis monooxygenase</fullName>
    </submittedName>
</protein>
<dbReference type="GO" id="GO:0004497">
    <property type="term" value="F:monooxygenase activity"/>
    <property type="evidence" value="ECO:0007669"/>
    <property type="project" value="UniProtKB-KW"/>
</dbReference>
<dbReference type="Pfam" id="PF03992">
    <property type="entry name" value="ABM"/>
    <property type="match status" value="1"/>
</dbReference>
<dbReference type="InterPro" id="IPR050404">
    <property type="entry name" value="Heme-degrading_MO"/>
</dbReference>
<comment type="caution">
    <text evidence="3">The sequence shown here is derived from an EMBL/GenBank/DDBJ whole genome shotgun (WGS) entry which is preliminary data.</text>
</comment>
<evidence type="ECO:0000259" key="2">
    <source>
        <dbReference type="PROSITE" id="PS51725"/>
    </source>
</evidence>
<dbReference type="Gene3D" id="3.30.70.100">
    <property type="match status" value="1"/>
</dbReference>
<feature type="domain" description="ABM" evidence="2">
    <location>
        <begin position="2"/>
        <end position="91"/>
    </location>
</feature>
<evidence type="ECO:0000256" key="1">
    <source>
        <dbReference type="SAM" id="MobiDB-lite"/>
    </source>
</evidence>
<keyword evidence="3" id="KW-0503">Monooxygenase</keyword>
<proteinExistence type="predicted"/>
<dbReference type="InterPro" id="IPR011008">
    <property type="entry name" value="Dimeric_a/b-barrel"/>
</dbReference>
<keyword evidence="3" id="KW-0560">Oxidoreductase</keyword>
<name>A0ABR8N6L9_9BACL</name>
<dbReference type="InterPro" id="IPR007138">
    <property type="entry name" value="ABM_dom"/>
</dbReference>
<evidence type="ECO:0000313" key="4">
    <source>
        <dbReference type="Proteomes" id="UP000609346"/>
    </source>
</evidence>
<dbReference type="SUPFAM" id="SSF54909">
    <property type="entry name" value="Dimeric alpha+beta barrel"/>
    <property type="match status" value="1"/>
</dbReference>